<gene>
    <name evidence="3" type="ORF">BA724_15460</name>
</gene>
<comment type="caution">
    <text evidence="3">The sequence shown here is derived from an EMBL/GenBank/DDBJ whole genome shotgun (WGS) entry which is preliminary data.</text>
</comment>
<dbReference type="GO" id="GO:0017057">
    <property type="term" value="F:6-phosphogluconolactonase activity"/>
    <property type="evidence" value="ECO:0007669"/>
    <property type="project" value="TreeGrafter"/>
</dbReference>
<dbReference type="PANTHER" id="PTHR30344:SF1">
    <property type="entry name" value="6-PHOSPHOGLUCONOLACTONASE"/>
    <property type="match status" value="1"/>
</dbReference>
<protein>
    <recommendedName>
        <fullName evidence="5">6-phosphogluconolactonase</fullName>
    </recommendedName>
</protein>
<evidence type="ECO:0008006" key="5">
    <source>
        <dbReference type="Google" id="ProtNLM"/>
    </source>
</evidence>
<dbReference type="Proteomes" id="UP000095658">
    <property type="component" value="Unassembled WGS sequence"/>
</dbReference>
<dbReference type="InterPro" id="IPR019405">
    <property type="entry name" value="Lactonase_7-beta_prop"/>
</dbReference>
<dbReference type="InterPro" id="IPR050282">
    <property type="entry name" value="Cycloisomerase_2"/>
</dbReference>
<proteinExistence type="inferred from homology"/>
<evidence type="ECO:0000256" key="2">
    <source>
        <dbReference type="SAM" id="MobiDB-lite"/>
    </source>
</evidence>
<dbReference type="AlphaFoldDB" id="A0A1E7DT33"/>
<evidence type="ECO:0000313" key="3">
    <source>
        <dbReference type="EMBL" id="OES46242.1"/>
    </source>
</evidence>
<dbReference type="STRING" id="1714016.BA724_15460"/>
<dbReference type="InterPro" id="IPR015943">
    <property type="entry name" value="WD40/YVTN_repeat-like_dom_sf"/>
</dbReference>
<comment type="similarity">
    <text evidence="1">Belongs to the cycloisomerase 2 family.</text>
</comment>
<dbReference type="Gene3D" id="2.130.10.10">
    <property type="entry name" value="YVTN repeat-like/Quinoprotein amine dehydrogenase"/>
    <property type="match status" value="1"/>
</dbReference>
<name>A0A1E7DT33_9BACI</name>
<keyword evidence="4" id="KW-1185">Reference proteome</keyword>
<evidence type="ECO:0000313" key="4">
    <source>
        <dbReference type="Proteomes" id="UP000095658"/>
    </source>
</evidence>
<dbReference type="Pfam" id="PF10282">
    <property type="entry name" value="Lactonase"/>
    <property type="match status" value="1"/>
</dbReference>
<reference evidence="3 4" key="1">
    <citation type="submission" date="2016-06" db="EMBL/GenBank/DDBJ databases">
        <title>Domibacillus iocasae genome sequencing.</title>
        <authorList>
            <person name="Verma A."/>
            <person name="Pal Y."/>
            <person name="Ojha A.K."/>
            <person name="Krishnamurthi S."/>
        </authorList>
    </citation>
    <scope>NUCLEOTIDE SEQUENCE [LARGE SCALE GENOMIC DNA]</scope>
    <source>
        <strain evidence="3 4">DSM 29979</strain>
    </source>
</reference>
<feature type="region of interest" description="Disordered" evidence="2">
    <location>
        <begin position="120"/>
        <end position="139"/>
    </location>
</feature>
<evidence type="ECO:0000256" key="1">
    <source>
        <dbReference type="ARBA" id="ARBA00005564"/>
    </source>
</evidence>
<dbReference type="PANTHER" id="PTHR30344">
    <property type="entry name" value="6-PHOSPHOGLUCONOLACTONASE-RELATED"/>
    <property type="match status" value="1"/>
</dbReference>
<organism evidence="3 4">
    <name type="scientific">Domibacillus iocasae</name>
    <dbReference type="NCBI Taxonomy" id="1714016"/>
    <lineage>
        <taxon>Bacteria</taxon>
        <taxon>Bacillati</taxon>
        <taxon>Bacillota</taxon>
        <taxon>Bacilli</taxon>
        <taxon>Bacillales</taxon>
        <taxon>Bacillaceae</taxon>
        <taxon>Domibacillus</taxon>
    </lineage>
</organism>
<dbReference type="EMBL" id="MAMP01000004">
    <property type="protein sequence ID" value="OES46242.1"/>
    <property type="molecule type" value="Genomic_DNA"/>
</dbReference>
<accession>A0A1E7DT33</accession>
<dbReference type="SUPFAM" id="SSF51004">
    <property type="entry name" value="C-terminal (heme d1) domain of cytochrome cd1-nitrite reductase"/>
    <property type="match status" value="1"/>
</dbReference>
<sequence length="336" mass="36628">MVNHALWIGSYAKKEEPGIYEVLVDTEAETLTVKSRFSGVENPSFLAEADGYLYAASESMDGKGALLRIESDNLVLKGTADSGEMAPCHIWAEDTYAWTANYGGSVTKYERKGETLEKTAFSKHEGKNGPNEKRQDAPHVHSVNPFPDGRHLLVCDLGTDTLAVYDKHTLEIVKKVSAAPGSGPRMSLFHPKQPIVYVMNELDSTVSVYKVGEGGTITHLDTLAGLPAGYSGEHTGADLQLSPDQQFLYATIRGWDGLAVFDTDPNGSLSTPRHVKLDGKTPRSFYALTNKPFLVIAFQDSNELCLYKTEQNGLPVFTGQRVSITAPVCVIKKGEN</sequence>
<dbReference type="InterPro" id="IPR011048">
    <property type="entry name" value="Haem_d1_sf"/>
</dbReference>